<keyword evidence="2" id="KW-1185">Reference proteome</keyword>
<dbReference type="AlphaFoldDB" id="A0AAV0QRX3"/>
<name>A0AAV0QRX3_9ROSI</name>
<feature type="non-terminal residue" evidence="1">
    <location>
        <position position="40"/>
    </location>
</feature>
<dbReference type="Proteomes" id="UP001154282">
    <property type="component" value="Unassembled WGS sequence"/>
</dbReference>
<proteinExistence type="predicted"/>
<accession>A0AAV0QRX3</accession>
<dbReference type="EMBL" id="CAMGYJ010000010">
    <property type="protein sequence ID" value="CAI0547027.1"/>
    <property type="molecule type" value="Genomic_DNA"/>
</dbReference>
<evidence type="ECO:0000313" key="1">
    <source>
        <dbReference type="EMBL" id="CAI0547027.1"/>
    </source>
</evidence>
<gene>
    <name evidence="1" type="ORF">LITE_LOCUS44207</name>
</gene>
<organism evidence="1 2">
    <name type="scientific">Linum tenue</name>
    <dbReference type="NCBI Taxonomy" id="586396"/>
    <lineage>
        <taxon>Eukaryota</taxon>
        <taxon>Viridiplantae</taxon>
        <taxon>Streptophyta</taxon>
        <taxon>Embryophyta</taxon>
        <taxon>Tracheophyta</taxon>
        <taxon>Spermatophyta</taxon>
        <taxon>Magnoliopsida</taxon>
        <taxon>eudicotyledons</taxon>
        <taxon>Gunneridae</taxon>
        <taxon>Pentapetalae</taxon>
        <taxon>rosids</taxon>
        <taxon>fabids</taxon>
        <taxon>Malpighiales</taxon>
        <taxon>Linaceae</taxon>
        <taxon>Linum</taxon>
    </lineage>
</organism>
<evidence type="ECO:0000313" key="2">
    <source>
        <dbReference type="Proteomes" id="UP001154282"/>
    </source>
</evidence>
<sequence>MIALDGSSCLANTNDVFRPRCYHNKPCMMNKSGTSRNPGR</sequence>
<protein>
    <submittedName>
        <fullName evidence="1">Uncharacterized protein</fullName>
    </submittedName>
</protein>
<comment type="caution">
    <text evidence="1">The sequence shown here is derived from an EMBL/GenBank/DDBJ whole genome shotgun (WGS) entry which is preliminary data.</text>
</comment>
<reference evidence="1" key="1">
    <citation type="submission" date="2022-08" db="EMBL/GenBank/DDBJ databases">
        <authorList>
            <person name="Gutierrez-Valencia J."/>
        </authorList>
    </citation>
    <scope>NUCLEOTIDE SEQUENCE</scope>
</reference>